<organism evidence="1 3">
    <name type="scientific">Staphylococcus petrasii</name>
    <dbReference type="NCBI Taxonomy" id="1276936"/>
    <lineage>
        <taxon>Bacteria</taxon>
        <taxon>Bacillati</taxon>
        <taxon>Bacillota</taxon>
        <taxon>Bacilli</taxon>
        <taxon>Bacillales</taxon>
        <taxon>Staphylococcaceae</taxon>
        <taxon>Staphylococcus</taxon>
    </lineage>
</organism>
<name>A0A380G2R0_9STAP</name>
<evidence type="ECO:0000313" key="4">
    <source>
        <dbReference type="Proteomes" id="UP000297598"/>
    </source>
</evidence>
<dbReference type="Proteomes" id="UP000254047">
    <property type="component" value="Unassembled WGS sequence"/>
</dbReference>
<dbReference type="OrthoDB" id="2414232at2"/>
<sequence>MQYLIRQFKDSTGHIHTNVQKARENETFSVIEADSKEAALNKYNTLTGIDKLQQLLLDKRIPHEIDMDIETHVISIGKIEVVINDKYFKVFEYQDELSFEPEQLVLTTTDIDEVINYLFGE</sequence>
<dbReference type="InterPro" id="IPR009812">
    <property type="entry name" value="DUF1381"/>
</dbReference>
<dbReference type="Proteomes" id="UP000297598">
    <property type="component" value="Unassembled WGS sequence"/>
</dbReference>
<keyword evidence="4" id="KW-1185">Reference proteome</keyword>
<reference evidence="1 3" key="1">
    <citation type="submission" date="2018-06" db="EMBL/GenBank/DDBJ databases">
        <authorList>
            <consortium name="Pathogen Informatics"/>
            <person name="Doyle S."/>
        </authorList>
    </citation>
    <scope>NUCLEOTIDE SEQUENCE [LARGE SCALE GENOMIC DNA]</scope>
    <source>
        <strain evidence="1 3">NCTC13830</strain>
    </source>
</reference>
<dbReference type="RefSeq" id="WP_103297501.1">
    <property type="nucleotide sequence ID" value="NZ_PPQT01000025.1"/>
</dbReference>
<protein>
    <submittedName>
        <fullName evidence="2">DUF1381 domain-containing protein</fullName>
    </submittedName>
    <submittedName>
        <fullName evidence="1">Phage protein</fullName>
    </submittedName>
</protein>
<reference evidence="2 4" key="2">
    <citation type="submission" date="2019-04" db="EMBL/GenBank/DDBJ databases">
        <title>Genomic characterization of Staphylococcus petrasii strains.</title>
        <authorList>
            <person name="Vrbovska V."/>
            <person name="Kovarovic V."/>
            <person name="Maslanova I."/>
            <person name="Indrakova A."/>
            <person name="Petras P."/>
            <person name="Sedo O."/>
            <person name="Svec P."/>
            <person name="Fisarova L."/>
            <person name="Sedlacek I."/>
            <person name="Doskar J."/>
            <person name="Pantucek R."/>
        </authorList>
    </citation>
    <scope>NUCLEOTIDE SEQUENCE [LARGE SCALE GENOMIC DNA]</scope>
    <source>
        <strain evidence="2 4">P5404</strain>
    </source>
</reference>
<dbReference type="Pfam" id="PF07129">
    <property type="entry name" value="DUF1381"/>
    <property type="match status" value="1"/>
</dbReference>
<accession>A0A380G2R0</accession>
<proteinExistence type="predicted"/>
<evidence type="ECO:0000313" key="2">
    <source>
        <dbReference type="EMBL" id="TGE15112.1"/>
    </source>
</evidence>
<dbReference type="EMBL" id="SRLS01000027">
    <property type="protein sequence ID" value="TGE15112.1"/>
    <property type="molecule type" value="Genomic_DNA"/>
</dbReference>
<gene>
    <name evidence="2" type="ORF">BJR09_12120</name>
    <name evidence="1" type="ORF">NCTC13830_02028</name>
</gene>
<dbReference type="EMBL" id="UHDO01000001">
    <property type="protein sequence ID" value="SUM44620.1"/>
    <property type="molecule type" value="Genomic_DNA"/>
</dbReference>
<dbReference type="AlphaFoldDB" id="A0A380G2R0"/>
<evidence type="ECO:0000313" key="1">
    <source>
        <dbReference type="EMBL" id="SUM44620.1"/>
    </source>
</evidence>
<evidence type="ECO:0000313" key="3">
    <source>
        <dbReference type="Proteomes" id="UP000254047"/>
    </source>
</evidence>